<dbReference type="WBParaSite" id="SMUV_0000220301-mRNA-1">
    <property type="protein sequence ID" value="SMUV_0000220301-mRNA-1"/>
    <property type="gene ID" value="SMUV_0000220301"/>
</dbReference>
<keyword evidence="4 5" id="KW-0648">Protein biosynthesis</keyword>
<evidence type="ECO:0000259" key="6">
    <source>
        <dbReference type="PROSITE" id="PS50250"/>
    </source>
</evidence>
<comment type="subcellular location">
    <subcellularLocation>
        <location evidence="5">Cytoplasm</location>
    </subcellularLocation>
</comment>
<evidence type="ECO:0000256" key="4">
    <source>
        <dbReference type="ARBA" id="ARBA00022917"/>
    </source>
</evidence>
<dbReference type="Proteomes" id="UP000046393">
    <property type="component" value="Unplaced"/>
</dbReference>
<dbReference type="GO" id="GO:0033290">
    <property type="term" value="C:eukaryotic 48S preinitiation complex"/>
    <property type="evidence" value="ECO:0007669"/>
    <property type="project" value="UniProtKB-UniRule"/>
</dbReference>
<evidence type="ECO:0000313" key="7">
    <source>
        <dbReference type="Proteomes" id="UP000046393"/>
    </source>
</evidence>
<dbReference type="PROSITE" id="PS50250">
    <property type="entry name" value="PCI"/>
    <property type="match status" value="1"/>
</dbReference>
<dbReference type="AlphaFoldDB" id="A0A0N5ADF4"/>
<keyword evidence="7" id="KW-1185">Reference proteome</keyword>
<evidence type="ECO:0000256" key="3">
    <source>
        <dbReference type="ARBA" id="ARBA00022540"/>
    </source>
</evidence>
<proteinExistence type="inferred from homology"/>
<dbReference type="PANTHER" id="PTHR15350:SF2">
    <property type="entry name" value="EUKARYOTIC TRANSLATION INITIATION FACTOR 3 SUBUNIT M"/>
    <property type="match status" value="1"/>
</dbReference>
<dbReference type="HAMAP" id="MF_03012">
    <property type="entry name" value="eIF3m"/>
    <property type="match status" value="1"/>
</dbReference>
<comment type="similarity">
    <text evidence="1">Belongs to the CSN7/EIF3M family. CSN7 subfamily.</text>
</comment>
<dbReference type="STRING" id="451379.A0A0N5ADF4"/>
<protein>
    <recommendedName>
        <fullName evidence="5">Eukaryotic translation initiation factor 3 subunit M</fullName>
        <shortName evidence="5">eIF3m</shortName>
    </recommendedName>
</protein>
<organism evidence="7 8">
    <name type="scientific">Syphacia muris</name>
    <dbReference type="NCBI Taxonomy" id="451379"/>
    <lineage>
        <taxon>Eukaryota</taxon>
        <taxon>Metazoa</taxon>
        <taxon>Ecdysozoa</taxon>
        <taxon>Nematoda</taxon>
        <taxon>Chromadorea</taxon>
        <taxon>Rhabditida</taxon>
        <taxon>Spirurina</taxon>
        <taxon>Oxyuridomorpha</taxon>
        <taxon>Oxyuroidea</taxon>
        <taxon>Oxyuridae</taxon>
        <taxon>Syphacia</taxon>
    </lineage>
</organism>
<dbReference type="GO" id="GO:0016282">
    <property type="term" value="C:eukaryotic 43S preinitiation complex"/>
    <property type="evidence" value="ECO:0007669"/>
    <property type="project" value="UniProtKB-UniRule"/>
</dbReference>
<evidence type="ECO:0000256" key="2">
    <source>
        <dbReference type="ARBA" id="ARBA00022490"/>
    </source>
</evidence>
<keyword evidence="3 5" id="KW-0396">Initiation factor</keyword>
<dbReference type="InterPro" id="IPR045237">
    <property type="entry name" value="COPS7/eIF3m"/>
</dbReference>
<dbReference type="Pfam" id="PF01399">
    <property type="entry name" value="PCI"/>
    <property type="match status" value="1"/>
</dbReference>
<dbReference type="InterPro" id="IPR027528">
    <property type="entry name" value="eIF3m"/>
</dbReference>
<evidence type="ECO:0000313" key="8">
    <source>
        <dbReference type="WBParaSite" id="SMUV_0000220301-mRNA-1"/>
    </source>
</evidence>
<dbReference type="PANTHER" id="PTHR15350">
    <property type="entry name" value="COP9 SIGNALOSOME COMPLEX SUBUNIT 7/DENDRITIC CELL PROTEIN GA17"/>
    <property type="match status" value="1"/>
</dbReference>
<comment type="subunit">
    <text evidence="5">Component of the eukaryotic translation initiation factor 3 (eIF-3) complex.</text>
</comment>
<keyword evidence="2 5" id="KW-0963">Cytoplasm</keyword>
<reference evidence="8" key="1">
    <citation type="submission" date="2017-02" db="UniProtKB">
        <authorList>
            <consortium name="WormBaseParasite"/>
        </authorList>
    </citation>
    <scope>IDENTIFICATION</scope>
</reference>
<accession>A0A0N5ADF4</accession>
<comment type="function">
    <text evidence="5">Component of the eukaryotic translation initiation factor 3 (eIF-3) complex, which is involved in protein synthesis of a specialized repertoire of mRNAs and, together with other initiation factors, stimulates binding of mRNA and methionyl-tRNAi to the 40S ribosome. The eIF-3 complex specifically targets and initiates translation of a subset of mRNAs involved in cell proliferation.</text>
</comment>
<sequence length="393" mass="44389">MVDAKALPVFAFTDERLQVQQLRQYLKEHGASIEAEGPEDFTENLLGLIKELSLIGNLECDKETEMILSSVSSLVVAVVPEVAVTIVTELCKQVSAETFRGIGWSSNVQIGAAVRILSNLFHGFNTFPQVQYALYVTLVRLCGRARIIGDLDVSPEKVNEYVKKWSLTKDQQRSLLRDIHAALINDQRADQAAKTMMALLRTYTDEDASSAVDDAHECVRTAIVDPKSFSFDHLLRLEAVRVLGKKDPVIYEMLNLVSEGTLKDYQAFVQKYPSFVKEKLHVDESVLIKKMRLLTLMSMAEKNDVILLKDLAKEVAMEDGEELEEFIIEAIQVNAITGKVDEIRRELHITSLQHRSFGRPQWELLQKRLLMLIDNLKEAHNNIASILPHEESS</sequence>
<evidence type="ECO:0000256" key="5">
    <source>
        <dbReference type="HAMAP-Rule" id="MF_03012"/>
    </source>
</evidence>
<dbReference type="GO" id="GO:0071541">
    <property type="term" value="C:eukaryotic translation initiation factor 3 complex, eIF3m"/>
    <property type="evidence" value="ECO:0007669"/>
    <property type="project" value="UniProtKB-UniRule"/>
</dbReference>
<dbReference type="GO" id="GO:0003743">
    <property type="term" value="F:translation initiation factor activity"/>
    <property type="evidence" value="ECO:0007669"/>
    <property type="project" value="UniProtKB-UniRule"/>
</dbReference>
<dbReference type="SMART" id="SM00088">
    <property type="entry name" value="PINT"/>
    <property type="match status" value="1"/>
</dbReference>
<feature type="domain" description="PCI" evidence="6">
    <location>
        <begin position="191"/>
        <end position="354"/>
    </location>
</feature>
<evidence type="ECO:0000256" key="1">
    <source>
        <dbReference type="ARBA" id="ARBA00008482"/>
    </source>
</evidence>
<dbReference type="GO" id="GO:0001732">
    <property type="term" value="P:formation of cytoplasmic translation initiation complex"/>
    <property type="evidence" value="ECO:0007669"/>
    <property type="project" value="UniProtKB-UniRule"/>
</dbReference>
<comment type="similarity">
    <text evidence="5">Belongs to the eIF-3 subunit M family.</text>
</comment>
<name>A0A0N5ADF4_9BILA</name>
<dbReference type="InterPro" id="IPR000717">
    <property type="entry name" value="PCI_dom"/>
</dbReference>